<keyword evidence="4 5" id="KW-0472">Membrane</keyword>
<accession>A0A430FMB9</accession>
<keyword evidence="8" id="KW-1185">Reference proteome</keyword>
<evidence type="ECO:0000256" key="3">
    <source>
        <dbReference type="ARBA" id="ARBA00022989"/>
    </source>
</evidence>
<dbReference type="RefSeq" id="WP_125979197.1">
    <property type="nucleotide sequence ID" value="NZ_QXGL01000001.1"/>
</dbReference>
<dbReference type="GO" id="GO:0016020">
    <property type="term" value="C:membrane"/>
    <property type="evidence" value="ECO:0007669"/>
    <property type="project" value="UniProtKB-SubCell"/>
</dbReference>
<evidence type="ECO:0000313" key="8">
    <source>
        <dbReference type="Proteomes" id="UP000287533"/>
    </source>
</evidence>
<name>A0A430FMB9_9BIFI</name>
<gene>
    <name evidence="7" type="ORF">D2E25_0194</name>
</gene>
<proteinExistence type="predicted"/>
<evidence type="ECO:0000256" key="2">
    <source>
        <dbReference type="ARBA" id="ARBA00022692"/>
    </source>
</evidence>
<feature type="transmembrane region" description="Helical" evidence="5">
    <location>
        <begin position="305"/>
        <end position="327"/>
    </location>
</feature>
<feature type="transmembrane region" description="Helical" evidence="5">
    <location>
        <begin position="269"/>
        <end position="293"/>
    </location>
</feature>
<feature type="transmembrane region" description="Helical" evidence="5">
    <location>
        <begin position="20"/>
        <end position="40"/>
    </location>
</feature>
<evidence type="ECO:0000256" key="5">
    <source>
        <dbReference type="SAM" id="Phobius"/>
    </source>
</evidence>
<dbReference type="PANTHER" id="PTHR43027">
    <property type="entry name" value="DOXORUBICIN RESISTANCE ABC TRANSPORTER PERMEASE PROTEIN DRRC-RELATED"/>
    <property type="match status" value="1"/>
</dbReference>
<dbReference type="Proteomes" id="UP000287533">
    <property type="component" value="Unassembled WGS sequence"/>
</dbReference>
<feature type="transmembrane region" description="Helical" evidence="5">
    <location>
        <begin position="224"/>
        <end position="249"/>
    </location>
</feature>
<feature type="transmembrane region" description="Helical" evidence="5">
    <location>
        <begin position="396"/>
        <end position="418"/>
    </location>
</feature>
<dbReference type="InterPro" id="IPR013525">
    <property type="entry name" value="ABC2_TM"/>
</dbReference>
<sequence length="426" mass="45147">MWSTFIVTLKTNLRDKSALFWLIVFPIALATMFNGVFGGLDKAMSITPVSVAVVQDTNWTNAVGASTLIDALAGKQASTNATVDNTTDGNNNADATIGDIDIGVKLLDITEVDSATQARDLLNQGKTDGTIAADNNGRLELTLGSDTVATANNGTQDVGLDVSLAALDNVIDQYNRTSATVRTALKDNPTAAITSTFWNGIGSAMNGTKEVQLTNFKPDVMARYYYALMGMACLIAMSYMIHTVTTAQANLSALGIRRTVAPLGRAKQLLAGFLAGWLCSCTCLLIALAYIRYGCGIAVGGREPLAVLAVVVASFMTCSFGTMIGAIPKLTTGVKQGMSTAIACGLSLFSGLYGGFAMELSDLIVRKAPLLAAINPAQQVTNLFYSLMYFDSTQPFVRTCAILLAMSAVFLAAGVIMLRRQRYEHL</sequence>
<dbReference type="EMBL" id="QXGL01000001">
    <property type="protein sequence ID" value="RSX53888.1"/>
    <property type="molecule type" value="Genomic_DNA"/>
</dbReference>
<keyword evidence="3 5" id="KW-1133">Transmembrane helix</keyword>
<comment type="subcellular location">
    <subcellularLocation>
        <location evidence="1">Membrane</location>
        <topology evidence="1">Multi-pass membrane protein</topology>
    </subcellularLocation>
</comment>
<dbReference type="Pfam" id="PF12698">
    <property type="entry name" value="ABC2_membrane_3"/>
    <property type="match status" value="1"/>
</dbReference>
<evidence type="ECO:0000313" key="7">
    <source>
        <dbReference type="EMBL" id="RSX53888.1"/>
    </source>
</evidence>
<comment type="caution">
    <text evidence="7">The sequence shown here is derived from an EMBL/GenBank/DDBJ whole genome shotgun (WGS) entry which is preliminary data.</text>
</comment>
<dbReference type="OrthoDB" id="3240057at2"/>
<protein>
    <submittedName>
        <fullName evidence="7">Multidrug ABC transporter permease</fullName>
    </submittedName>
</protein>
<dbReference type="GO" id="GO:0140359">
    <property type="term" value="F:ABC-type transporter activity"/>
    <property type="evidence" value="ECO:0007669"/>
    <property type="project" value="InterPro"/>
</dbReference>
<evidence type="ECO:0000256" key="4">
    <source>
        <dbReference type="ARBA" id="ARBA00023136"/>
    </source>
</evidence>
<evidence type="ECO:0000259" key="6">
    <source>
        <dbReference type="Pfam" id="PF12698"/>
    </source>
</evidence>
<dbReference type="PANTHER" id="PTHR43027:SF1">
    <property type="entry name" value="DOXORUBICIN RESISTANCE ABC TRANSPORTER PERMEASE PROTEIN DRRC-RELATED"/>
    <property type="match status" value="1"/>
</dbReference>
<evidence type="ECO:0000256" key="1">
    <source>
        <dbReference type="ARBA" id="ARBA00004141"/>
    </source>
</evidence>
<feature type="domain" description="ABC-2 type transporter transmembrane" evidence="6">
    <location>
        <begin position="16"/>
        <end position="415"/>
    </location>
</feature>
<organism evidence="7 8">
    <name type="scientific">Bifidobacterium goeldii</name>
    <dbReference type="NCBI Taxonomy" id="2306975"/>
    <lineage>
        <taxon>Bacteria</taxon>
        <taxon>Bacillati</taxon>
        <taxon>Actinomycetota</taxon>
        <taxon>Actinomycetes</taxon>
        <taxon>Bifidobacteriales</taxon>
        <taxon>Bifidobacteriaceae</taxon>
        <taxon>Bifidobacterium</taxon>
    </lineage>
</organism>
<reference evidence="7 8" key="1">
    <citation type="submission" date="2018-09" db="EMBL/GenBank/DDBJ databases">
        <title>Characterization of the phylogenetic diversity of five novel species belonging to the genus Bifidobacterium.</title>
        <authorList>
            <person name="Lugli G.A."/>
            <person name="Duranti S."/>
            <person name="Milani C."/>
        </authorList>
    </citation>
    <scope>NUCLEOTIDE SEQUENCE [LARGE SCALE GENOMIC DNA]</scope>
    <source>
        <strain evidence="7 8">2034B</strain>
    </source>
</reference>
<dbReference type="AlphaFoldDB" id="A0A430FMB9"/>
<keyword evidence="2 5" id="KW-0812">Transmembrane</keyword>
<feature type="transmembrane region" description="Helical" evidence="5">
    <location>
        <begin position="339"/>
        <end position="358"/>
    </location>
</feature>
<dbReference type="InterPro" id="IPR052902">
    <property type="entry name" value="ABC-2_transporter"/>
</dbReference>